<dbReference type="EMBL" id="SJPG01000001">
    <property type="protein sequence ID" value="TWT64508.1"/>
    <property type="molecule type" value="Genomic_DNA"/>
</dbReference>
<keyword evidence="3" id="KW-0378">Hydrolase</keyword>
<reference evidence="3 4" key="1">
    <citation type="submission" date="2019-02" db="EMBL/GenBank/DDBJ databases">
        <title>Deep-cultivation of Planctomycetes and their phenomic and genomic characterization uncovers novel biology.</title>
        <authorList>
            <person name="Wiegand S."/>
            <person name="Jogler M."/>
            <person name="Boedeker C."/>
            <person name="Pinto D."/>
            <person name="Vollmers J."/>
            <person name="Rivas-Marin E."/>
            <person name="Kohn T."/>
            <person name="Peeters S.H."/>
            <person name="Heuer A."/>
            <person name="Rast P."/>
            <person name="Oberbeckmann S."/>
            <person name="Bunk B."/>
            <person name="Jeske O."/>
            <person name="Meyerdierks A."/>
            <person name="Storesund J.E."/>
            <person name="Kallscheuer N."/>
            <person name="Luecker S."/>
            <person name="Lage O.M."/>
            <person name="Pohl T."/>
            <person name="Merkel B.J."/>
            <person name="Hornburger P."/>
            <person name="Mueller R.-W."/>
            <person name="Bruemmer F."/>
            <person name="Labrenz M."/>
            <person name="Spormann A.M."/>
            <person name="Op Den Camp H."/>
            <person name="Overmann J."/>
            <person name="Amann R."/>
            <person name="Jetten M.S.M."/>
            <person name="Mascher T."/>
            <person name="Medema M.H."/>
            <person name="Devos D.P."/>
            <person name="Kaster A.-K."/>
            <person name="Ovreas L."/>
            <person name="Rohde M."/>
            <person name="Galperin M.Y."/>
            <person name="Jogler C."/>
        </authorList>
    </citation>
    <scope>NUCLEOTIDE SEQUENCE [LARGE SCALE GENOMIC DNA]</scope>
    <source>
        <strain evidence="3 4">Pan54</strain>
    </source>
</reference>
<keyword evidence="1" id="KW-0732">Signal</keyword>
<dbReference type="Gene3D" id="3.40.720.10">
    <property type="entry name" value="Alkaline Phosphatase, subunit A"/>
    <property type="match status" value="1"/>
</dbReference>
<proteinExistence type="predicted"/>
<name>A0A5C5XPA7_9PLAN</name>
<dbReference type="SUPFAM" id="SSF53649">
    <property type="entry name" value="Alkaline phosphatase-like"/>
    <property type="match status" value="1"/>
</dbReference>
<protein>
    <submittedName>
        <fullName evidence="3">Arylsulfatase</fullName>
        <ecNumber evidence="3">3.1.6.1</ecNumber>
    </submittedName>
</protein>
<feature type="signal peptide" evidence="1">
    <location>
        <begin position="1"/>
        <end position="27"/>
    </location>
</feature>
<dbReference type="EC" id="3.1.6.1" evidence="3"/>
<feature type="domain" description="Sulfatase N-terminal" evidence="2">
    <location>
        <begin position="31"/>
        <end position="357"/>
    </location>
</feature>
<dbReference type="AlphaFoldDB" id="A0A5C5XPA7"/>
<evidence type="ECO:0000313" key="4">
    <source>
        <dbReference type="Proteomes" id="UP000316095"/>
    </source>
</evidence>
<dbReference type="PANTHER" id="PTHR43108">
    <property type="entry name" value="N-ACETYLGLUCOSAMINE-6-SULFATASE FAMILY MEMBER"/>
    <property type="match status" value="1"/>
</dbReference>
<accession>A0A5C5XPA7</accession>
<evidence type="ECO:0000256" key="1">
    <source>
        <dbReference type="SAM" id="SignalP"/>
    </source>
</evidence>
<dbReference type="CDD" id="cd16031">
    <property type="entry name" value="G6S_like"/>
    <property type="match status" value="1"/>
</dbReference>
<gene>
    <name evidence="3" type="ORF">Pan54_52720</name>
</gene>
<dbReference type="PANTHER" id="PTHR43108:SF6">
    <property type="entry name" value="N-SULPHOGLUCOSAMINE SULPHOHYDROLASE"/>
    <property type="match status" value="1"/>
</dbReference>
<comment type="caution">
    <text evidence="3">The sequence shown here is derived from an EMBL/GenBank/DDBJ whole genome shotgun (WGS) entry which is preliminary data.</text>
</comment>
<organism evidence="3 4">
    <name type="scientific">Rubinisphaera italica</name>
    <dbReference type="NCBI Taxonomy" id="2527969"/>
    <lineage>
        <taxon>Bacteria</taxon>
        <taxon>Pseudomonadati</taxon>
        <taxon>Planctomycetota</taxon>
        <taxon>Planctomycetia</taxon>
        <taxon>Planctomycetales</taxon>
        <taxon>Planctomycetaceae</taxon>
        <taxon>Rubinisphaera</taxon>
    </lineage>
</organism>
<dbReference type="OrthoDB" id="237120at2"/>
<feature type="chain" id="PRO_5023082181" evidence="1">
    <location>
        <begin position="28"/>
        <end position="459"/>
    </location>
</feature>
<dbReference type="RefSeq" id="WP_146506214.1">
    <property type="nucleotide sequence ID" value="NZ_SJPG01000001.1"/>
</dbReference>
<evidence type="ECO:0000313" key="3">
    <source>
        <dbReference type="EMBL" id="TWT64508.1"/>
    </source>
</evidence>
<dbReference type="InterPro" id="IPR017850">
    <property type="entry name" value="Alkaline_phosphatase_core_sf"/>
</dbReference>
<sequence length="459" mass="52642" precursor="true">MPGSIFKAICLSLIALIHLLPIEPVAAADRPNIVFILTDDQRWDSLGCMGNEIIQTPAIDKLSREGVTFENMFCTTSICAVSRATYMTGQYARRHGINDFRTSYTPEQLDNSFPMQLRDNGYRTGMIGKWGIGGKLPVDRYDYWKGFPGQSKYFPNGPQGASQHLTEIMRDQSLEFLDGCSEEQPFMLQLYSKAAHCQDGDPWPFQPDPKYNSMYSDLEIPAPPLASEDQFNRLPEFLKTSEARTRWHVRFENPALFQKSIKDYYRLIAGLDETVAAIRKKLEEKGFAENTVIIYTSDNGFYLGDRGLAGKWYMHEESIRLPLIIFDPRLPERDRNKRRSEMVLNIDISPTIFDLAGLPIPAKVQGKSLLPLLKHGDPSWRNSFVYEHRVPIKTIPESEGLRTKRWSYVRYVETDPPTEQLFDLEADPLEENDLAVLPDMQPLLNRFRNALDQEISEIE</sequence>
<dbReference type="Proteomes" id="UP000316095">
    <property type="component" value="Unassembled WGS sequence"/>
</dbReference>
<dbReference type="Pfam" id="PF00884">
    <property type="entry name" value="Sulfatase"/>
    <property type="match status" value="1"/>
</dbReference>
<keyword evidence="4" id="KW-1185">Reference proteome</keyword>
<dbReference type="GO" id="GO:0004065">
    <property type="term" value="F:arylsulfatase activity"/>
    <property type="evidence" value="ECO:0007669"/>
    <property type="project" value="UniProtKB-EC"/>
</dbReference>
<dbReference type="InterPro" id="IPR000917">
    <property type="entry name" value="Sulfatase_N"/>
</dbReference>
<evidence type="ECO:0000259" key="2">
    <source>
        <dbReference type="Pfam" id="PF00884"/>
    </source>
</evidence>